<evidence type="ECO:0000256" key="4">
    <source>
        <dbReference type="SAM" id="MobiDB-lite"/>
    </source>
</evidence>
<dbReference type="Pfam" id="PF01476">
    <property type="entry name" value="LysM"/>
    <property type="match status" value="2"/>
</dbReference>
<evidence type="ECO:0000256" key="1">
    <source>
        <dbReference type="ARBA" id="ARBA00022669"/>
    </source>
</evidence>
<dbReference type="CDD" id="cd00118">
    <property type="entry name" value="LysM"/>
    <property type="match status" value="2"/>
</dbReference>
<organism evidence="6 7">
    <name type="scientific">Apiospora rasikravindrae</name>
    <dbReference type="NCBI Taxonomy" id="990691"/>
    <lineage>
        <taxon>Eukaryota</taxon>
        <taxon>Fungi</taxon>
        <taxon>Dikarya</taxon>
        <taxon>Ascomycota</taxon>
        <taxon>Pezizomycotina</taxon>
        <taxon>Sordariomycetes</taxon>
        <taxon>Xylariomycetidae</taxon>
        <taxon>Amphisphaeriales</taxon>
        <taxon>Apiosporaceae</taxon>
        <taxon>Apiospora</taxon>
    </lineage>
</organism>
<comment type="similarity">
    <text evidence="3">Belongs to the secreted LysM effector family.</text>
</comment>
<reference evidence="6 7" key="1">
    <citation type="submission" date="2023-01" db="EMBL/GenBank/DDBJ databases">
        <title>Analysis of 21 Apiospora genomes using comparative genomics revels a genus with tremendous synthesis potential of carbohydrate active enzymes and secondary metabolites.</title>
        <authorList>
            <person name="Sorensen T."/>
        </authorList>
    </citation>
    <scope>NUCLEOTIDE SEQUENCE [LARGE SCALE GENOMIC DNA]</scope>
    <source>
        <strain evidence="6 7">CBS 33761</strain>
    </source>
</reference>
<accession>A0ABR1SE19</accession>
<evidence type="ECO:0000256" key="3">
    <source>
        <dbReference type="ARBA" id="ARBA00044955"/>
    </source>
</evidence>
<feature type="region of interest" description="Disordered" evidence="4">
    <location>
        <begin position="84"/>
        <end position="113"/>
    </location>
</feature>
<feature type="domain" description="LysM" evidence="5">
    <location>
        <begin position="193"/>
        <end position="243"/>
    </location>
</feature>
<evidence type="ECO:0000259" key="5">
    <source>
        <dbReference type="PROSITE" id="PS51782"/>
    </source>
</evidence>
<dbReference type="InterPro" id="IPR036779">
    <property type="entry name" value="LysM_dom_sf"/>
</dbReference>
<dbReference type="InterPro" id="IPR018392">
    <property type="entry name" value="LysM"/>
</dbReference>
<dbReference type="PANTHER" id="PTHR34997:SF1">
    <property type="entry name" value="PEPTIDOGLYCAN-BINDING LYSIN DOMAIN"/>
    <property type="match status" value="1"/>
</dbReference>
<dbReference type="EMBL" id="JAQQWK010000010">
    <property type="protein sequence ID" value="KAK8030084.1"/>
    <property type="molecule type" value="Genomic_DNA"/>
</dbReference>
<proteinExistence type="inferred from homology"/>
<dbReference type="Proteomes" id="UP001444661">
    <property type="component" value="Unassembled WGS sequence"/>
</dbReference>
<dbReference type="PANTHER" id="PTHR34997">
    <property type="entry name" value="AM15"/>
    <property type="match status" value="1"/>
</dbReference>
<dbReference type="Gene3D" id="3.10.350.10">
    <property type="entry name" value="LysM domain"/>
    <property type="match status" value="2"/>
</dbReference>
<keyword evidence="1" id="KW-0147">Chitin-binding</keyword>
<dbReference type="PROSITE" id="PS51782">
    <property type="entry name" value="LYSM"/>
    <property type="match status" value="2"/>
</dbReference>
<keyword evidence="2" id="KW-0843">Virulence</keyword>
<comment type="caution">
    <text evidence="6">The sequence shown here is derived from an EMBL/GenBank/DDBJ whole genome shotgun (WGS) entry which is preliminary data.</text>
</comment>
<protein>
    <recommendedName>
        <fullName evidence="5">LysM domain-containing protein</fullName>
    </recommendedName>
</protein>
<feature type="domain" description="LysM" evidence="5">
    <location>
        <begin position="116"/>
        <end position="166"/>
    </location>
</feature>
<evidence type="ECO:0000313" key="7">
    <source>
        <dbReference type="Proteomes" id="UP001444661"/>
    </source>
</evidence>
<dbReference type="InterPro" id="IPR052210">
    <property type="entry name" value="LysM1-like"/>
</dbReference>
<dbReference type="SUPFAM" id="SSF54106">
    <property type="entry name" value="LysM domain"/>
    <property type="match status" value="1"/>
</dbReference>
<evidence type="ECO:0000256" key="2">
    <source>
        <dbReference type="ARBA" id="ARBA00023026"/>
    </source>
</evidence>
<sequence length="252" mass="26189">MSHRERQPMAMVYLHCPFRITAALAAALTTRVATPRTVLSVVGPAFVADVAEMASSAAGITVAVVVVAGTDCGAVLGLSTTGRLANPTSTSSSSSTRTGVPKPTQTQDGIDPGCNKFVRAKSGDSCWALANGAGIESAQLYKWNTVLGANGEDCGTQIWPDYYYCVGVSGSGPDHNHGGPSIAEADAGGLPVELQEAKTGASCWALANDNGIDVARLYELNPVLGANGETCGTQIWPDYYYCLEVLKLVEQS</sequence>
<keyword evidence="7" id="KW-1185">Reference proteome</keyword>
<evidence type="ECO:0000313" key="6">
    <source>
        <dbReference type="EMBL" id="KAK8030084.1"/>
    </source>
</evidence>
<name>A0ABR1SE19_9PEZI</name>
<gene>
    <name evidence="6" type="ORF">PG993_011375</name>
</gene>